<sequence>MRTFLDALYRLSGAFAALCLIAICTIVLLQVGANLIDAVAAAVTGTAIGLVIPSYAEFAGFFLAAASFFALAYTLRTGGHIRVTLFIQKMTGLPRRIVEIWCTGTGAAMAGYLAYYLVLLVVESWEYNDLSTGMVAIPIWIPQLPMALGVIVLTISLTDEFLRVLRGLPPSYEGLESGEG</sequence>
<feature type="transmembrane region" description="Helical" evidence="9">
    <location>
        <begin position="97"/>
        <end position="117"/>
    </location>
</feature>
<dbReference type="GO" id="GO:0015740">
    <property type="term" value="P:C4-dicarboxylate transport"/>
    <property type="evidence" value="ECO:0007669"/>
    <property type="project" value="TreeGrafter"/>
</dbReference>
<dbReference type="InterPro" id="IPR007387">
    <property type="entry name" value="TRAP_DctQ"/>
</dbReference>
<keyword evidence="2 9" id="KW-0813">Transport</keyword>
<dbReference type="AlphaFoldDB" id="A0A1Y5RU60"/>
<keyword evidence="5 9" id="KW-0812">Transmembrane</keyword>
<comment type="subcellular location">
    <subcellularLocation>
        <location evidence="1 9">Cell inner membrane</location>
        <topology evidence="1 9">Multi-pass membrane protein</topology>
    </subcellularLocation>
</comment>
<comment type="subunit">
    <text evidence="9">The complex comprises the extracytoplasmic solute receptor protein and the two transmembrane proteins.</text>
</comment>
<evidence type="ECO:0000256" key="7">
    <source>
        <dbReference type="ARBA" id="ARBA00023136"/>
    </source>
</evidence>
<evidence type="ECO:0000259" key="10">
    <source>
        <dbReference type="Pfam" id="PF04290"/>
    </source>
</evidence>
<dbReference type="GO" id="GO:0005886">
    <property type="term" value="C:plasma membrane"/>
    <property type="evidence" value="ECO:0007669"/>
    <property type="project" value="UniProtKB-SubCell"/>
</dbReference>
<feature type="transmembrane region" description="Helical" evidence="9">
    <location>
        <begin position="58"/>
        <end position="76"/>
    </location>
</feature>
<gene>
    <name evidence="11" type="ORF">OCH7691_00695</name>
</gene>
<comment type="similarity">
    <text evidence="8 9">Belongs to the TRAP transporter small permease family.</text>
</comment>
<evidence type="ECO:0000256" key="3">
    <source>
        <dbReference type="ARBA" id="ARBA00022475"/>
    </source>
</evidence>
<dbReference type="PANTHER" id="PTHR35011">
    <property type="entry name" value="2,3-DIKETO-L-GULONATE TRAP TRANSPORTER SMALL PERMEASE PROTEIN YIAM"/>
    <property type="match status" value="1"/>
</dbReference>
<evidence type="ECO:0000256" key="9">
    <source>
        <dbReference type="RuleBase" id="RU369079"/>
    </source>
</evidence>
<comment type="function">
    <text evidence="9">Part of the tripartite ATP-independent periplasmic (TRAP) transport system.</text>
</comment>
<keyword evidence="7 9" id="KW-0472">Membrane</keyword>
<reference evidence="11 12" key="1">
    <citation type="submission" date="2017-03" db="EMBL/GenBank/DDBJ databases">
        <authorList>
            <person name="Afonso C.L."/>
            <person name="Miller P.J."/>
            <person name="Scott M.A."/>
            <person name="Spackman E."/>
            <person name="Goraichik I."/>
            <person name="Dimitrov K.M."/>
            <person name="Suarez D.L."/>
            <person name="Swayne D.E."/>
        </authorList>
    </citation>
    <scope>NUCLEOTIDE SEQUENCE [LARGE SCALE GENOMIC DNA]</scope>
    <source>
        <strain evidence="11 12">CECT 7691</strain>
    </source>
</reference>
<evidence type="ECO:0000256" key="4">
    <source>
        <dbReference type="ARBA" id="ARBA00022519"/>
    </source>
</evidence>
<dbReference type="GO" id="GO:0022857">
    <property type="term" value="F:transmembrane transporter activity"/>
    <property type="evidence" value="ECO:0007669"/>
    <property type="project" value="UniProtKB-UniRule"/>
</dbReference>
<keyword evidence="6 9" id="KW-1133">Transmembrane helix</keyword>
<dbReference type="InParanoid" id="A0A1Y5RU60"/>
<evidence type="ECO:0000256" key="1">
    <source>
        <dbReference type="ARBA" id="ARBA00004429"/>
    </source>
</evidence>
<evidence type="ECO:0000313" key="11">
    <source>
        <dbReference type="EMBL" id="SLN24509.1"/>
    </source>
</evidence>
<organism evidence="11 12">
    <name type="scientific">Oceanibacterium hippocampi</name>
    <dbReference type="NCBI Taxonomy" id="745714"/>
    <lineage>
        <taxon>Bacteria</taxon>
        <taxon>Pseudomonadati</taxon>
        <taxon>Pseudomonadota</taxon>
        <taxon>Alphaproteobacteria</taxon>
        <taxon>Sneathiellales</taxon>
        <taxon>Sneathiellaceae</taxon>
        <taxon>Oceanibacterium</taxon>
    </lineage>
</organism>
<feature type="domain" description="Tripartite ATP-independent periplasmic transporters DctQ component" evidence="10">
    <location>
        <begin position="56"/>
        <end position="166"/>
    </location>
</feature>
<keyword evidence="4 9" id="KW-0997">Cell inner membrane</keyword>
<name>A0A1Y5RU60_9PROT</name>
<proteinExistence type="inferred from homology"/>
<dbReference type="Proteomes" id="UP000193200">
    <property type="component" value="Unassembled WGS sequence"/>
</dbReference>
<evidence type="ECO:0000256" key="5">
    <source>
        <dbReference type="ARBA" id="ARBA00022692"/>
    </source>
</evidence>
<evidence type="ECO:0000256" key="2">
    <source>
        <dbReference type="ARBA" id="ARBA00022448"/>
    </source>
</evidence>
<feature type="transmembrane region" description="Helical" evidence="9">
    <location>
        <begin position="7"/>
        <end position="28"/>
    </location>
</feature>
<keyword evidence="12" id="KW-1185">Reference proteome</keyword>
<dbReference type="EMBL" id="FWFR01000001">
    <property type="protein sequence ID" value="SLN24509.1"/>
    <property type="molecule type" value="Genomic_DNA"/>
</dbReference>
<evidence type="ECO:0000313" key="12">
    <source>
        <dbReference type="Proteomes" id="UP000193200"/>
    </source>
</evidence>
<accession>A0A1Y5RU60</accession>
<evidence type="ECO:0000256" key="6">
    <source>
        <dbReference type="ARBA" id="ARBA00022989"/>
    </source>
</evidence>
<keyword evidence="3" id="KW-1003">Cell membrane</keyword>
<evidence type="ECO:0000256" key="8">
    <source>
        <dbReference type="ARBA" id="ARBA00038436"/>
    </source>
</evidence>
<dbReference type="OrthoDB" id="9797534at2"/>
<protein>
    <recommendedName>
        <fullName evidence="9">TRAP transporter small permease protein</fullName>
    </recommendedName>
</protein>
<feature type="transmembrane region" description="Helical" evidence="9">
    <location>
        <begin position="137"/>
        <end position="157"/>
    </location>
</feature>
<dbReference type="PANTHER" id="PTHR35011:SF10">
    <property type="entry name" value="TRAP TRANSPORTER SMALL PERMEASE PROTEIN"/>
    <property type="match status" value="1"/>
</dbReference>
<dbReference type="Pfam" id="PF04290">
    <property type="entry name" value="DctQ"/>
    <property type="match status" value="1"/>
</dbReference>
<dbReference type="InterPro" id="IPR055348">
    <property type="entry name" value="DctQ"/>
</dbReference>
<dbReference type="RefSeq" id="WP_085882008.1">
    <property type="nucleotide sequence ID" value="NZ_FWFR01000001.1"/>
</dbReference>